<dbReference type="EMBL" id="MN740294">
    <property type="protein sequence ID" value="QHT98555.1"/>
    <property type="molecule type" value="Genomic_DNA"/>
</dbReference>
<organism evidence="1">
    <name type="scientific">viral metagenome</name>
    <dbReference type="NCBI Taxonomy" id="1070528"/>
    <lineage>
        <taxon>unclassified sequences</taxon>
        <taxon>metagenomes</taxon>
        <taxon>organismal metagenomes</taxon>
    </lineage>
</organism>
<sequence length="80" mass="8985">MESITRPSITRLARKAGIKSMSNDCYDCIRGIAQEELVNIVKTMLVVNSEHNTKTIMQDNIYDALKLKGHFVAQSQELSS</sequence>
<name>A0A6C0J1M1_9ZZZZ</name>
<dbReference type="AlphaFoldDB" id="A0A6C0J1M1"/>
<proteinExistence type="predicted"/>
<evidence type="ECO:0008006" key="2">
    <source>
        <dbReference type="Google" id="ProtNLM"/>
    </source>
</evidence>
<accession>A0A6C0J1M1</accession>
<reference evidence="1" key="1">
    <citation type="journal article" date="2020" name="Nature">
        <title>Giant virus diversity and host interactions through global metagenomics.</title>
        <authorList>
            <person name="Schulz F."/>
            <person name="Roux S."/>
            <person name="Paez-Espino D."/>
            <person name="Jungbluth S."/>
            <person name="Walsh D.A."/>
            <person name="Denef V.J."/>
            <person name="McMahon K.D."/>
            <person name="Konstantinidis K.T."/>
            <person name="Eloe-Fadrosh E.A."/>
            <person name="Kyrpides N.C."/>
            <person name="Woyke T."/>
        </authorList>
    </citation>
    <scope>NUCLEOTIDE SEQUENCE</scope>
    <source>
        <strain evidence="1">GVMAG-M-3300025676-16</strain>
    </source>
</reference>
<dbReference type="Gene3D" id="1.10.20.10">
    <property type="entry name" value="Histone, subunit A"/>
    <property type="match status" value="1"/>
</dbReference>
<protein>
    <recommendedName>
        <fullName evidence="2">Transcription factor CBF/NF-Y/archaeal histone domain-containing protein</fullName>
    </recommendedName>
</protein>
<dbReference type="GO" id="GO:0046982">
    <property type="term" value="F:protein heterodimerization activity"/>
    <property type="evidence" value="ECO:0007669"/>
    <property type="project" value="InterPro"/>
</dbReference>
<dbReference type="SUPFAM" id="SSF47113">
    <property type="entry name" value="Histone-fold"/>
    <property type="match status" value="1"/>
</dbReference>
<dbReference type="InterPro" id="IPR009072">
    <property type="entry name" value="Histone-fold"/>
</dbReference>
<evidence type="ECO:0000313" key="1">
    <source>
        <dbReference type="EMBL" id="QHT98555.1"/>
    </source>
</evidence>